<gene>
    <name evidence="1" type="ORF">GCM10010470_01390</name>
</gene>
<dbReference type="RefSeq" id="WP_344677326.1">
    <property type="nucleotide sequence ID" value="NZ_BAAAUX010000001.1"/>
</dbReference>
<dbReference type="Gene3D" id="3.40.50.450">
    <property type="match status" value="1"/>
</dbReference>
<keyword evidence="2" id="KW-1185">Reference proteome</keyword>
<evidence type="ECO:0000313" key="2">
    <source>
        <dbReference type="Proteomes" id="UP001500979"/>
    </source>
</evidence>
<name>A0ABN3V028_9PSEU</name>
<dbReference type="EMBL" id="BAAAUX010000001">
    <property type="protein sequence ID" value="GAA2773421.1"/>
    <property type="molecule type" value="Genomic_DNA"/>
</dbReference>
<evidence type="ECO:0008006" key="3">
    <source>
        <dbReference type="Google" id="ProtNLM"/>
    </source>
</evidence>
<accession>A0ABN3V028</accession>
<comment type="caution">
    <text evidence="1">The sequence shown here is derived from an EMBL/GenBank/DDBJ whole genome shotgun (WGS) entry which is preliminary data.</text>
</comment>
<dbReference type="Proteomes" id="UP001500979">
    <property type="component" value="Unassembled WGS sequence"/>
</dbReference>
<dbReference type="Pfam" id="PF05014">
    <property type="entry name" value="Nuc_deoxyrib_tr"/>
    <property type="match status" value="1"/>
</dbReference>
<evidence type="ECO:0000313" key="1">
    <source>
        <dbReference type="EMBL" id="GAA2773421.1"/>
    </source>
</evidence>
<reference evidence="1 2" key="1">
    <citation type="journal article" date="2019" name="Int. J. Syst. Evol. Microbiol.">
        <title>The Global Catalogue of Microorganisms (GCM) 10K type strain sequencing project: providing services to taxonomists for standard genome sequencing and annotation.</title>
        <authorList>
            <consortium name="The Broad Institute Genomics Platform"/>
            <consortium name="The Broad Institute Genome Sequencing Center for Infectious Disease"/>
            <person name="Wu L."/>
            <person name="Ma J."/>
        </authorList>
    </citation>
    <scope>NUCLEOTIDE SEQUENCE [LARGE SCALE GENOMIC DNA]</scope>
    <source>
        <strain evidence="1 2">JCM 9383</strain>
    </source>
</reference>
<dbReference type="InterPro" id="IPR007710">
    <property type="entry name" value="Nucleoside_deoxyribTrfase"/>
</dbReference>
<organism evidence="1 2">
    <name type="scientific">Saccharopolyspora taberi</name>
    <dbReference type="NCBI Taxonomy" id="60895"/>
    <lineage>
        <taxon>Bacteria</taxon>
        <taxon>Bacillati</taxon>
        <taxon>Actinomycetota</taxon>
        <taxon>Actinomycetes</taxon>
        <taxon>Pseudonocardiales</taxon>
        <taxon>Pseudonocardiaceae</taxon>
        <taxon>Saccharopolyspora</taxon>
    </lineage>
</organism>
<dbReference type="SUPFAM" id="SSF52309">
    <property type="entry name" value="N-(deoxy)ribosyltransferase-like"/>
    <property type="match status" value="1"/>
</dbReference>
<protein>
    <recommendedName>
        <fullName evidence="3">Nucleoside 2-deoxyribosyltransferase</fullName>
    </recommendedName>
</protein>
<proteinExistence type="predicted"/>
<sequence>MSTRSVFLGGPFKALVDADGNMRPEERDRLEKLIAGLEAAGYNVYNAHRRESWGSKFLPPEECTRLDFEEISDSAVFVAFPGAPASPGTHIEIGWASALGKPVVLLLEEGAEYAFLVRGLHAVANVTELTLAPGEDPTDRVVEAVRAADLAAAGSA</sequence>